<protein>
    <submittedName>
        <fullName evidence="1">Uncharacterized protein</fullName>
    </submittedName>
</protein>
<dbReference type="KEGG" id="crx:CRECT_1282"/>
<dbReference type="PANTHER" id="PTHR35866">
    <property type="entry name" value="PUTATIVE-RELATED"/>
    <property type="match status" value="1"/>
</dbReference>
<evidence type="ECO:0000313" key="1">
    <source>
        <dbReference type="EMBL" id="QCD46937.1"/>
    </source>
</evidence>
<dbReference type="RefSeq" id="WP_002944533.1">
    <property type="nucleotide sequence ID" value="NZ_CP012543.1"/>
</dbReference>
<organism evidence="1 2">
    <name type="scientific">Campylobacter rectus</name>
    <name type="common">Wolinella recta</name>
    <dbReference type="NCBI Taxonomy" id="203"/>
    <lineage>
        <taxon>Bacteria</taxon>
        <taxon>Pseudomonadati</taxon>
        <taxon>Campylobacterota</taxon>
        <taxon>Epsilonproteobacteria</taxon>
        <taxon>Campylobacterales</taxon>
        <taxon>Campylobacteraceae</taxon>
        <taxon>Campylobacter</taxon>
    </lineage>
</organism>
<proteinExistence type="predicted"/>
<dbReference type="AlphaFoldDB" id="A0A6G5QMW1"/>
<name>A0A6G5QMW1_CAMRE</name>
<dbReference type="PANTHER" id="PTHR35866:SF1">
    <property type="entry name" value="YKGJ FAMILY CYSTEINE CLUSTER PROTEIN"/>
    <property type="match status" value="1"/>
</dbReference>
<dbReference type="EMBL" id="CP012543">
    <property type="protein sequence ID" value="QCD46937.1"/>
    <property type="molecule type" value="Genomic_DNA"/>
</dbReference>
<gene>
    <name evidence="1" type="ORF">CRECT_1282</name>
</gene>
<dbReference type="InterPro" id="IPR005358">
    <property type="entry name" value="Puta_zinc/iron-chelating_dom"/>
</dbReference>
<sequence length="125" mass="14529">MNLLRRSGFGYEFDASKCERCGGKCCTGESGYIWISSAEISSLAEHLKMGEGEFRSRFLDKFGYKFSLKEKPYEGGFACVFFDETAKNCSVYDFRPSQCRTFPFWDYFKDKINELEKECAGIRRF</sequence>
<dbReference type="Proteomes" id="UP000502377">
    <property type="component" value="Chromosome"/>
</dbReference>
<reference evidence="1 2" key="1">
    <citation type="submission" date="2016-07" db="EMBL/GenBank/DDBJ databases">
        <title>Comparative genomics of the Campylobacter concisus group.</title>
        <authorList>
            <person name="Miller W.G."/>
            <person name="Yee E."/>
            <person name="Chapman M.H."/>
            <person name="Huynh S."/>
            <person name="Bono J.L."/>
            <person name="On S.L.W."/>
            <person name="StLeger J."/>
            <person name="Foster G."/>
            <person name="Parker C.T."/>
        </authorList>
    </citation>
    <scope>NUCLEOTIDE SEQUENCE [LARGE SCALE GENOMIC DNA]</scope>
    <source>
        <strain evidence="1 2">ATCC 33238</strain>
    </source>
</reference>
<accession>A0A6G5QMW1</accession>
<dbReference type="Pfam" id="PF03692">
    <property type="entry name" value="CxxCxxCC"/>
    <property type="match status" value="1"/>
</dbReference>
<evidence type="ECO:0000313" key="2">
    <source>
        <dbReference type="Proteomes" id="UP000502377"/>
    </source>
</evidence>